<dbReference type="EMBL" id="AMZY02000032">
    <property type="protein sequence ID" value="EMS30869.1"/>
    <property type="molecule type" value="Genomic_DNA"/>
</dbReference>
<accession>M7X7D6</accession>
<reference evidence="1" key="1">
    <citation type="submission" date="2013-01" db="EMBL/GenBank/DDBJ databases">
        <title>Genome assembly of Mariniradius saccharolyticus AK6.</title>
        <authorList>
            <person name="Vaidya B."/>
            <person name="Khatri I."/>
            <person name="Tanuku N.R.S."/>
            <person name="Subramanian S."/>
            <person name="Pinnaka A."/>
        </authorList>
    </citation>
    <scope>NUCLEOTIDE SEQUENCE [LARGE SCALE GENOMIC DNA]</scope>
    <source>
        <strain evidence="1">AK6</strain>
    </source>
</reference>
<evidence type="ECO:0000313" key="1">
    <source>
        <dbReference type="EMBL" id="EMS30869.1"/>
    </source>
</evidence>
<dbReference type="AlphaFoldDB" id="M7X7D6"/>
<dbReference type="STRING" id="1239962.C943_03112"/>
<sequence>MVASDLHNQRNMRIDAIQLLEFIYMLDKDRQLQQFPCPTHNQWNHLL</sequence>
<evidence type="ECO:0000313" key="2">
    <source>
        <dbReference type="Proteomes" id="UP000010953"/>
    </source>
</evidence>
<gene>
    <name evidence="1" type="ORF">C943_03112</name>
</gene>
<keyword evidence="2" id="KW-1185">Reference proteome</keyword>
<protein>
    <submittedName>
        <fullName evidence="1">Uncharacterized protein</fullName>
    </submittedName>
</protein>
<dbReference type="InParanoid" id="M7X7D6"/>
<name>M7X7D6_9BACT</name>
<comment type="caution">
    <text evidence="1">The sequence shown here is derived from an EMBL/GenBank/DDBJ whole genome shotgun (WGS) entry which is preliminary data.</text>
</comment>
<dbReference type="Proteomes" id="UP000010953">
    <property type="component" value="Unassembled WGS sequence"/>
</dbReference>
<organism evidence="1 2">
    <name type="scientific">Mariniradius saccharolyticus AK6</name>
    <dbReference type="NCBI Taxonomy" id="1239962"/>
    <lineage>
        <taxon>Bacteria</taxon>
        <taxon>Pseudomonadati</taxon>
        <taxon>Bacteroidota</taxon>
        <taxon>Cytophagia</taxon>
        <taxon>Cytophagales</taxon>
        <taxon>Cyclobacteriaceae</taxon>
        <taxon>Mariniradius</taxon>
    </lineage>
</organism>
<proteinExistence type="predicted"/>